<reference evidence="3" key="1">
    <citation type="submission" date="2023-07" db="EMBL/GenBank/DDBJ databases">
        <title>30 novel species of actinomycetes from the DSMZ collection.</title>
        <authorList>
            <person name="Nouioui I."/>
        </authorList>
    </citation>
    <scope>NUCLEOTIDE SEQUENCE [LARGE SCALE GENOMIC DNA]</scope>
    <source>
        <strain evidence="3">DSM 41640</strain>
    </source>
</reference>
<protein>
    <submittedName>
        <fullName evidence="2">Uncharacterized protein</fullName>
    </submittedName>
</protein>
<evidence type="ECO:0000256" key="1">
    <source>
        <dbReference type="SAM" id="MobiDB-lite"/>
    </source>
</evidence>
<evidence type="ECO:0000313" key="2">
    <source>
        <dbReference type="EMBL" id="MDT0484028.1"/>
    </source>
</evidence>
<dbReference type="RefSeq" id="WP_311716894.1">
    <property type="nucleotide sequence ID" value="NZ_JAVREZ010000010.1"/>
</dbReference>
<comment type="caution">
    <text evidence="2">The sequence shown here is derived from an EMBL/GenBank/DDBJ whole genome shotgun (WGS) entry which is preliminary data.</text>
</comment>
<keyword evidence="3" id="KW-1185">Reference proteome</keyword>
<dbReference type="EMBL" id="JAVREZ010000010">
    <property type="protein sequence ID" value="MDT0484028.1"/>
    <property type="molecule type" value="Genomic_DNA"/>
</dbReference>
<feature type="region of interest" description="Disordered" evidence="1">
    <location>
        <begin position="21"/>
        <end position="43"/>
    </location>
</feature>
<name>A0ABU2VEN5_9ACTN</name>
<dbReference type="Proteomes" id="UP001183824">
    <property type="component" value="Unassembled WGS sequence"/>
</dbReference>
<organism evidence="2 3">
    <name type="scientific">Streptomyces doebereineriae</name>
    <dbReference type="NCBI Taxonomy" id="3075528"/>
    <lineage>
        <taxon>Bacteria</taxon>
        <taxon>Bacillati</taxon>
        <taxon>Actinomycetota</taxon>
        <taxon>Actinomycetes</taxon>
        <taxon>Kitasatosporales</taxon>
        <taxon>Streptomycetaceae</taxon>
        <taxon>Streptomyces</taxon>
    </lineage>
</organism>
<proteinExistence type="predicted"/>
<feature type="region of interest" description="Disordered" evidence="1">
    <location>
        <begin position="75"/>
        <end position="98"/>
    </location>
</feature>
<accession>A0ABU2VEN5</accession>
<evidence type="ECO:0000313" key="3">
    <source>
        <dbReference type="Proteomes" id="UP001183824"/>
    </source>
</evidence>
<feature type="compositionally biased region" description="Basic and acidic residues" evidence="1">
    <location>
        <begin position="77"/>
        <end position="91"/>
    </location>
</feature>
<sequence length="121" mass="13429">MQVAYDVAGAVVAHHLRHDPCRHWRPPGRALPRPGNASLSPSPLRHTAAVAAVCERDQASNWLYSATELAIRAPARSRAERVHPVDGERHPAPMRSLEYDVLTPDRTVEHRRLSERPAPSA</sequence>
<gene>
    <name evidence="2" type="ORF">RNB18_28130</name>
</gene>